<dbReference type="Proteomes" id="UP000189670">
    <property type="component" value="Unassembled WGS sequence"/>
</dbReference>
<proteinExistence type="predicted"/>
<evidence type="ECO:0000313" key="1">
    <source>
        <dbReference type="EMBL" id="ETR71231.1"/>
    </source>
</evidence>
<evidence type="ECO:0000313" key="2">
    <source>
        <dbReference type="Proteomes" id="UP000189670"/>
    </source>
</evidence>
<name>A0A1V1P8Q0_9BACT</name>
<organism evidence="1 2">
    <name type="scientific">Candidatus Magnetoglobus multicellularis str. Araruama</name>
    <dbReference type="NCBI Taxonomy" id="890399"/>
    <lineage>
        <taxon>Bacteria</taxon>
        <taxon>Pseudomonadati</taxon>
        <taxon>Thermodesulfobacteriota</taxon>
        <taxon>Desulfobacteria</taxon>
        <taxon>Desulfobacterales</taxon>
        <taxon>Desulfobacteraceae</taxon>
        <taxon>Candidatus Magnetoglobus</taxon>
    </lineage>
</organism>
<gene>
    <name evidence="1" type="ORF">OMM_02641</name>
</gene>
<dbReference type="EMBL" id="ATBP01000301">
    <property type="protein sequence ID" value="ETR71231.1"/>
    <property type="molecule type" value="Genomic_DNA"/>
</dbReference>
<protein>
    <submittedName>
        <fullName evidence="1">Uncharacterized protein</fullName>
    </submittedName>
</protein>
<accession>A0A1V1P8Q0</accession>
<sequence>MTHNRPQIDFSKLSTYSIHDRKSKVSLDDFASAWQPGQSFKDFLVGLPDILGGIDIKKVIASTVTAIKNNQTVMMAMGAHVIKVGLNPLIIQMLEKGIIKGLALNGAGIIHDTELALAGKTSEDVSAALGDGQFGMAKETAEFICNAIQETQKTSEGLGEAMGRAILDARLPYANKSLIANCVRLGIPITVHVAIGTDIVHMHHEFNAAAAGDATHRDFKTFCSLVATLTHGVYFNIGSAVILPEVFLKALTLTRNLGFDVHSFTAINMDFIRQYRPLTNVVNRPTASNGLGINLVGHHEILLPIIAWGIMDMLT</sequence>
<dbReference type="AlphaFoldDB" id="A0A1V1P8Q0"/>
<reference evidence="2" key="1">
    <citation type="submission" date="2012-11" db="EMBL/GenBank/DDBJ databases">
        <authorList>
            <person name="Lucero-Rivera Y.E."/>
            <person name="Tovar-Ramirez D."/>
        </authorList>
    </citation>
    <scope>NUCLEOTIDE SEQUENCE [LARGE SCALE GENOMIC DNA]</scope>
    <source>
        <strain evidence="2">Araruama</strain>
    </source>
</reference>
<dbReference type="Gene3D" id="3.40.50.10690">
    <property type="entry name" value="putative lor/sdh protein like domains"/>
    <property type="match status" value="1"/>
</dbReference>
<comment type="caution">
    <text evidence="1">The sequence shown here is derived from an EMBL/GenBank/DDBJ whole genome shotgun (WGS) entry which is preliminary data.</text>
</comment>